<name>A0A3P7L8U5_STRVU</name>
<reference evidence="3 4" key="1">
    <citation type="submission" date="2018-11" db="EMBL/GenBank/DDBJ databases">
        <authorList>
            <consortium name="Pathogen Informatics"/>
        </authorList>
    </citation>
    <scope>NUCLEOTIDE SEQUENCE [LARGE SCALE GENOMIC DNA]</scope>
</reference>
<feature type="signal peptide" evidence="2">
    <location>
        <begin position="1"/>
        <end position="16"/>
    </location>
</feature>
<feature type="compositionally biased region" description="Basic and acidic residues" evidence="1">
    <location>
        <begin position="125"/>
        <end position="134"/>
    </location>
</feature>
<evidence type="ECO:0000256" key="1">
    <source>
        <dbReference type="SAM" id="MobiDB-lite"/>
    </source>
</evidence>
<feature type="region of interest" description="Disordered" evidence="1">
    <location>
        <begin position="16"/>
        <end position="61"/>
    </location>
</feature>
<feature type="region of interest" description="Disordered" evidence="1">
    <location>
        <begin position="99"/>
        <end position="165"/>
    </location>
</feature>
<feature type="compositionally biased region" description="Basic residues" evidence="1">
    <location>
        <begin position="105"/>
        <end position="124"/>
    </location>
</feature>
<dbReference type="Proteomes" id="UP000270094">
    <property type="component" value="Unassembled WGS sequence"/>
</dbReference>
<evidence type="ECO:0000313" key="3">
    <source>
        <dbReference type="EMBL" id="VDM75792.1"/>
    </source>
</evidence>
<gene>
    <name evidence="3" type="ORF">SVUK_LOCUS10790</name>
</gene>
<evidence type="ECO:0000313" key="4">
    <source>
        <dbReference type="Proteomes" id="UP000270094"/>
    </source>
</evidence>
<proteinExistence type="predicted"/>
<keyword evidence="4" id="KW-1185">Reference proteome</keyword>
<keyword evidence="2" id="KW-0732">Signal</keyword>
<feature type="compositionally biased region" description="Acidic residues" evidence="1">
    <location>
        <begin position="36"/>
        <end position="61"/>
    </location>
</feature>
<dbReference type="AlphaFoldDB" id="A0A3P7L8U5"/>
<evidence type="ECO:0000256" key="2">
    <source>
        <dbReference type="SAM" id="SignalP"/>
    </source>
</evidence>
<organism evidence="3 4">
    <name type="scientific">Strongylus vulgaris</name>
    <name type="common">Blood worm</name>
    <dbReference type="NCBI Taxonomy" id="40348"/>
    <lineage>
        <taxon>Eukaryota</taxon>
        <taxon>Metazoa</taxon>
        <taxon>Ecdysozoa</taxon>
        <taxon>Nematoda</taxon>
        <taxon>Chromadorea</taxon>
        <taxon>Rhabditida</taxon>
        <taxon>Rhabditina</taxon>
        <taxon>Rhabditomorpha</taxon>
        <taxon>Strongyloidea</taxon>
        <taxon>Strongylidae</taxon>
        <taxon>Strongylus</taxon>
    </lineage>
</organism>
<dbReference type="EMBL" id="UYYB01095845">
    <property type="protein sequence ID" value="VDM75792.1"/>
    <property type="molecule type" value="Genomic_DNA"/>
</dbReference>
<accession>A0A3P7L8U5</accession>
<sequence length="165" mass="19021">MRLLLFVLALLCTAQGRPSASGRSDENDHANSTESYEVEEGSGEDDYDSYEDYYDDGEDYYDYFDDHYDFWDDSDEKGDSSEEYGEFLFDNSWESREDYDEFHGGHHSRCRGRHGGRQGHRPQGRPRDGQEQGGRRGSNRDVGGLRNVFDSFRYGGDMSSGTRRN</sequence>
<protein>
    <submittedName>
        <fullName evidence="3">Uncharacterized protein</fullName>
    </submittedName>
</protein>
<feature type="chain" id="PRO_5018147959" evidence="2">
    <location>
        <begin position="17"/>
        <end position="165"/>
    </location>
</feature>